<comment type="caution">
    <text evidence="7">The sequence shown here is derived from an EMBL/GenBank/DDBJ whole genome shotgun (WGS) entry which is preliminary data.</text>
</comment>
<dbReference type="GO" id="GO:0022857">
    <property type="term" value="F:transmembrane transporter activity"/>
    <property type="evidence" value="ECO:0007669"/>
    <property type="project" value="InterPro"/>
</dbReference>
<feature type="transmembrane region" description="Helical" evidence="5">
    <location>
        <begin position="395"/>
        <end position="414"/>
    </location>
</feature>
<feature type="transmembrane region" description="Helical" evidence="5">
    <location>
        <begin position="287"/>
        <end position="308"/>
    </location>
</feature>
<feature type="transmembrane region" description="Helical" evidence="5">
    <location>
        <begin position="177"/>
        <end position="195"/>
    </location>
</feature>
<dbReference type="InterPro" id="IPR036259">
    <property type="entry name" value="MFS_trans_sf"/>
</dbReference>
<sequence length="564" mass="61964">MLGTKSPNQDILLQEERNGLPTRLVEQGDQEDQFAEPEIIPESEYISGWKLHLNTFALLLALFAAQMEQSIVSTSVLAITNELKGFDKSGWIFTAFLLTYTGLMMIWAKVSDIMGRKPLILAAVFIFIVFSAACGASKTLTQLIVFRCLQGIGGGGIFSLTVLIFFEMVPVRKFPTYGALIMLILMCSVTFGPLLGGAINNNTTWRWIFWLNIPICTISLVILVFLLPERFPGQHKTVTTQGADHSRIRGLLRTVDFIGATLLLGTCVLLITGMQQAAEGRSFSSRLVLPMLISSGVMLIAFFLWQRYIAERNLPEPVFPWQLLTNRVYMGMILNSFFTGTILIVLTFQIPQRFQTVNGDSALKAGVRLIAFGLIAPFGSTVSAIIVGKTRIPPIYILILGGFLEIVGTVGLSKSPSGYEIWPTQYAFQVIAGLGVGCFNAILMLMVPVVVKKQELAIGTAAITQFRVLGGTIGLAIVISAMNRTIRPDLLQVLSPEQVNSVLDTTSIIKSFPSEVQTIVRTIFGRGYNLQMEIMVGFAVAQLPSTLLMWTRTPIMIPSSKSDN</sequence>
<evidence type="ECO:0000256" key="2">
    <source>
        <dbReference type="ARBA" id="ARBA00022692"/>
    </source>
</evidence>
<feature type="transmembrane region" description="Helical" evidence="5">
    <location>
        <begin position="144"/>
        <end position="165"/>
    </location>
</feature>
<comment type="subcellular location">
    <subcellularLocation>
        <location evidence="1">Membrane</location>
        <topology evidence="1">Multi-pass membrane protein</topology>
    </subcellularLocation>
</comment>
<feature type="transmembrane region" description="Helical" evidence="5">
    <location>
        <begin position="370"/>
        <end position="388"/>
    </location>
</feature>
<dbReference type="InterPro" id="IPR011701">
    <property type="entry name" value="MFS"/>
</dbReference>
<dbReference type="SUPFAM" id="SSF103473">
    <property type="entry name" value="MFS general substrate transporter"/>
    <property type="match status" value="1"/>
</dbReference>
<dbReference type="InterPro" id="IPR020846">
    <property type="entry name" value="MFS_dom"/>
</dbReference>
<evidence type="ECO:0000256" key="5">
    <source>
        <dbReference type="SAM" id="Phobius"/>
    </source>
</evidence>
<feature type="transmembrane region" description="Helical" evidence="5">
    <location>
        <begin position="255"/>
        <end position="275"/>
    </location>
</feature>
<feature type="transmembrane region" description="Helical" evidence="5">
    <location>
        <begin position="119"/>
        <end position="138"/>
    </location>
</feature>
<feature type="domain" description="Major facilitator superfamily (MFS) profile" evidence="6">
    <location>
        <begin position="54"/>
        <end position="554"/>
    </location>
</feature>
<gene>
    <name evidence="7" type="primary">FUS6_0</name>
    <name evidence="7" type="ORF">LSUE1_G004274</name>
</gene>
<dbReference type="EMBL" id="QGMK01000893">
    <property type="protein sequence ID" value="TVY75996.1"/>
    <property type="molecule type" value="Genomic_DNA"/>
</dbReference>
<evidence type="ECO:0000313" key="8">
    <source>
        <dbReference type="Proteomes" id="UP000469558"/>
    </source>
</evidence>
<dbReference type="Pfam" id="PF07690">
    <property type="entry name" value="MFS_1"/>
    <property type="match status" value="1"/>
</dbReference>
<accession>A0A8T9C9G3</accession>
<organism evidence="7 8">
    <name type="scientific">Lachnellula suecica</name>
    <dbReference type="NCBI Taxonomy" id="602035"/>
    <lineage>
        <taxon>Eukaryota</taxon>
        <taxon>Fungi</taxon>
        <taxon>Dikarya</taxon>
        <taxon>Ascomycota</taxon>
        <taxon>Pezizomycotina</taxon>
        <taxon>Leotiomycetes</taxon>
        <taxon>Helotiales</taxon>
        <taxon>Lachnaceae</taxon>
        <taxon>Lachnellula</taxon>
    </lineage>
</organism>
<feature type="transmembrane region" description="Helical" evidence="5">
    <location>
        <begin position="207"/>
        <end position="227"/>
    </location>
</feature>
<dbReference type="AlphaFoldDB" id="A0A8T9C9G3"/>
<feature type="transmembrane region" description="Helical" evidence="5">
    <location>
        <begin position="463"/>
        <end position="482"/>
    </location>
</feature>
<name>A0A8T9C9G3_9HELO</name>
<proteinExistence type="predicted"/>
<feature type="transmembrane region" description="Helical" evidence="5">
    <location>
        <begin position="91"/>
        <end position="107"/>
    </location>
</feature>
<dbReference type="GO" id="GO:0005886">
    <property type="term" value="C:plasma membrane"/>
    <property type="evidence" value="ECO:0007669"/>
    <property type="project" value="TreeGrafter"/>
</dbReference>
<keyword evidence="4 5" id="KW-0472">Membrane</keyword>
<evidence type="ECO:0000259" key="6">
    <source>
        <dbReference type="PROSITE" id="PS50850"/>
    </source>
</evidence>
<dbReference type="Gene3D" id="1.20.1720.10">
    <property type="entry name" value="Multidrug resistance protein D"/>
    <property type="match status" value="1"/>
</dbReference>
<evidence type="ECO:0000256" key="3">
    <source>
        <dbReference type="ARBA" id="ARBA00022989"/>
    </source>
</evidence>
<protein>
    <submittedName>
        <fullName evidence="7">Efflux pump FUS6</fullName>
    </submittedName>
</protein>
<reference evidence="7 8" key="1">
    <citation type="submission" date="2018-05" db="EMBL/GenBank/DDBJ databases">
        <title>Genome sequencing and assembly of the regulated plant pathogen Lachnellula willkommii and related sister species for the development of diagnostic species identification markers.</title>
        <authorList>
            <person name="Giroux E."/>
            <person name="Bilodeau G."/>
        </authorList>
    </citation>
    <scope>NUCLEOTIDE SEQUENCE [LARGE SCALE GENOMIC DNA]</scope>
    <source>
        <strain evidence="7 8">CBS 268.59</strain>
    </source>
</reference>
<evidence type="ECO:0000256" key="1">
    <source>
        <dbReference type="ARBA" id="ARBA00004141"/>
    </source>
</evidence>
<evidence type="ECO:0000313" key="7">
    <source>
        <dbReference type="EMBL" id="TVY75996.1"/>
    </source>
</evidence>
<dbReference type="PANTHER" id="PTHR23501:SF43">
    <property type="entry name" value="MULTIDRUG TRANSPORTER, PUTATIVE (AFU_ORTHOLOGUE AFUA_6G03040)-RELATED"/>
    <property type="match status" value="1"/>
</dbReference>
<dbReference type="OrthoDB" id="440553at2759"/>
<keyword evidence="3 5" id="KW-1133">Transmembrane helix</keyword>
<evidence type="ECO:0000256" key="4">
    <source>
        <dbReference type="ARBA" id="ARBA00023136"/>
    </source>
</evidence>
<dbReference type="PANTHER" id="PTHR23501">
    <property type="entry name" value="MAJOR FACILITATOR SUPERFAMILY"/>
    <property type="match status" value="1"/>
</dbReference>
<dbReference type="PROSITE" id="PS50850">
    <property type="entry name" value="MFS"/>
    <property type="match status" value="1"/>
</dbReference>
<feature type="transmembrane region" description="Helical" evidence="5">
    <location>
        <begin position="328"/>
        <end position="350"/>
    </location>
</feature>
<feature type="transmembrane region" description="Helical" evidence="5">
    <location>
        <begin position="426"/>
        <end position="451"/>
    </location>
</feature>
<keyword evidence="2 5" id="KW-0812">Transmembrane</keyword>
<dbReference type="Proteomes" id="UP000469558">
    <property type="component" value="Unassembled WGS sequence"/>
</dbReference>
<keyword evidence="8" id="KW-1185">Reference proteome</keyword>